<keyword evidence="4" id="KW-1003">Cell membrane</keyword>
<evidence type="ECO:0000313" key="10">
    <source>
        <dbReference type="EMBL" id="MDR6513219.1"/>
    </source>
</evidence>
<feature type="transmembrane region" description="Helical" evidence="8">
    <location>
        <begin position="21"/>
        <end position="42"/>
    </location>
</feature>
<evidence type="ECO:0000256" key="6">
    <source>
        <dbReference type="ARBA" id="ARBA00022989"/>
    </source>
</evidence>
<dbReference type="InterPro" id="IPR036259">
    <property type="entry name" value="MFS_trans_sf"/>
</dbReference>
<dbReference type="NCBIfam" id="TIGR00711">
    <property type="entry name" value="efflux_EmrB"/>
    <property type="match status" value="1"/>
</dbReference>
<feature type="transmembrane region" description="Helical" evidence="8">
    <location>
        <begin position="88"/>
        <end position="109"/>
    </location>
</feature>
<dbReference type="Gene3D" id="1.20.1720.10">
    <property type="entry name" value="Multidrug resistance protein D"/>
    <property type="match status" value="1"/>
</dbReference>
<evidence type="ECO:0000256" key="4">
    <source>
        <dbReference type="ARBA" id="ARBA00022475"/>
    </source>
</evidence>
<evidence type="ECO:0000256" key="2">
    <source>
        <dbReference type="ARBA" id="ARBA00008537"/>
    </source>
</evidence>
<dbReference type="InterPro" id="IPR004638">
    <property type="entry name" value="EmrB-like"/>
</dbReference>
<dbReference type="SUPFAM" id="SSF103473">
    <property type="entry name" value="MFS general substrate transporter"/>
    <property type="match status" value="1"/>
</dbReference>
<name>A0ABU1MSB0_9SPHN</name>
<comment type="subcellular location">
    <subcellularLocation>
        <location evidence="1">Cell membrane</location>
        <topology evidence="1">Multi-pass membrane protein</topology>
    </subcellularLocation>
</comment>
<feature type="transmembrane region" description="Helical" evidence="8">
    <location>
        <begin position="477"/>
        <end position="495"/>
    </location>
</feature>
<reference evidence="10 11" key="1">
    <citation type="submission" date="2023-07" db="EMBL/GenBank/DDBJ databases">
        <title>Sorghum-associated microbial communities from plants grown in Nebraska, USA.</title>
        <authorList>
            <person name="Schachtman D."/>
        </authorList>
    </citation>
    <scope>NUCLEOTIDE SEQUENCE [LARGE SCALE GENOMIC DNA]</scope>
    <source>
        <strain evidence="10 11">DS1027</strain>
    </source>
</reference>
<protein>
    <submittedName>
        <fullName evidence="10">DHA2 family multidrug resistance protein</fullName>
    </submittedName>
</protein>
<comment type="similarity">
    <text evidence="2">Belongs to the major facilitator superfamily. EmrB family.</text>
</comment>
<feature type="transmembrane region" description="Helical" evidence="8">
    <location>
        <begin position="345"/>
        <end position="361"/>
    </location>
</feature>
<keyword evidence="7 8" id="KW-0472">Membrane</keyword>
<evidence type="ECO:0000256" key="8">
    <source>
        <dbReference type="SAM" id="Phobius"/>
    </source>
</evidence>
<keyword evidence="11" id="KW-1185">Reference proteome</keyword>
<evidence type="ECO:0000313" key="11">
    <source>
        <dbReference type="Proteomes" id="UP001184150"/>
    </source>
</evidence>
<evidence type="ECO:0000256" key="3">
    <source>
        <dbReference type="ARBA" id="ARBA00022448"/>
    </source>
</evidence>
<feature type="transmembrane region" description="Helical" evidence="8">
    <location>
        <begin position="62"/>
        <end position="81"/>
    </location>
</feature>
<sequence>MAGGPPMGFGDGPAPLKGAKLALGGFALALSNFVVLLDITIANVSVPHIAGSLAVSPTQGTWVLTSYAVAEAICVPLTGWLARTFGAVRVFIMALLGFGLFSMLCGMAGSLSLLIAFRVCQGLCGGPIMPMTQTLLLRIFPKDKGGAALGLWAMTVVVAPIAGPICGGFISDNWSWHWLFFINIPLAAFSLIVAWRLVRPYETPTQKSPIDFVGLALLVIWVGSLQIMLDKGREEDWFSSGFIITLTVVAIIGFISFLIWELTEDHPIIDLSVFRNRGFTVAVVTQCVAYAAFFSFIVLIPLFLQTNLNYTATWAGLAVGWVGVLAVVFSPIVARFVGKVDTRGLISFGILWLAVVAWLRTRWVTDMGYWTIAFPQMLQGLGMPFFFVGSTALAMASVRPDQTASGAGIQNFMRTMAGAFATSMSTTLWEHFTKYNRAELVGLIHPPTHTGLPAAQASMMLSQLVQTEAVTLATRQVFMVCTIVLFVSAGMIWLAPRPRRKKG</sequence>
<dbReference type="InterPro" id="IPR020846">
    <property type="entry name" value="MFS_dom"/>
</dbReference>
<dbReference type="Proteomes" id="UP001184150">
    <property type="component" value="Unassembled WGS sequence"/>
</dbReference>
<feature type="transmembrane region" description="Helical" evidence="8">
    <location>
        <begin position="381"/>
        <end position="399"/>
    </location>
</feature>
<feature type="transmembrane region" description="Helical" evidence="8">
    <location>
        <begin position="149"/>
        <end position="170"/>
    </location>
</feature>
<gene>
    <name evidence="10" type="ORF">J2792_004111</name>
</gene>
<comment type="caution">
    <text evidence="10">The sequence shown here is derived from an EMBL/GenBank/DDBJ whole genome shotgun (WGS) entry which is preliminary data.</text>
</comment>
<dbReference type="CDD" id="cd17503">
    <property type="entry name" value="MFS_LmrB_MDR_like"/>
    <property type="match status" value="1"/>
</dbReference>
<dbReference type="PANTHER" id="PTHR42718:SF9">
    <property type="entry name" value="MAJOR FACILITATOR SUPERFAMILY MULTIDRUG TRANSPORTER MFSC"/>
    <property type="match status" value="1"/>
</dbReference>
<feature type="transmembrane region" description="Helical" evidence="8">
    <location>
        <begin position="176"/>
        <end position="198"/>
    </location>
</feature>
<feature type="transmembrane region" description="Helical" evidence="8">
    <location>
        <begin position="281"/>
        <end position="304"/>
    </location>
</feature>
<dbReference type="Pfam" id="PF07690">
    <property type="entry name" value="MFS_1"/>
    <property type="match status" value="1"/>
</dbReference>
<organism evidence="10 11">
    <name type="scientific">Novosphingobium capsulatum</name>
    <dbReference type="NCBI Taxonomy" id="13688"/>
    <lineage>
        <taxon>Bacteria</taxon>
        <taxon>Pseudomonadati</taxon>
        <taxon>Pseudomonadota</taxon>
        <taxon>Alphaproteobacteria</taxon>
        <taxon>Sphingomonadales</taxon>
        <taxon>Sphingomonadaceae</taxon>
        <taxon>Novosphingobium</taxon>
    </lineage>
</organism>
<evidence type="ECO:0000259" key="9">
    <source>
        <dbReference type="PROSITE" id="PS50850"/>
    </source>
</evidence>
<dbReference type="PROSITE" id="PS50850">
    <property type="entry name" value="MFS"/>
    <property type="match status" value="1"/>
</dbReference>
<feature type="domain" description="Major facilitator superfamily (MFS) profile" evidence="9">
    <location>
        <begin position="24"/>
        <end position="500"/>
    </location>
</feature>
<feature type="transmembrane region" description="Helical" evidence="8">
    <location>
        <begin position="310"/>
        <end position="333"/>
    </location>
</feature>
<evidence type="ECO:0000256" key="1">
    <source>
        <dbReference type="ARBA" id="ARBA00004651"/>
    </source>
</evidence>
<evidence type="ECO:0000256" key="7">
    <source>
        <dbReference type="ARBA" id="ARBA00023136"/>
    </source>
</evidence>
<dbReference type="Gene3D" id="1.20.1250.20">
    <property type="entry name" value="MFS general substrate transporter like domains"/>
    <property type="match status" value="1"/>
</dbReference>
<accession>A0ABU1MSB0</accession>
<evidence type="ECO:0000256" key="5">
    <source>
        <dbReference type="ARBA" id="ARBA00022692"/>
    </source>
</evidence>
<keyword evidence="3" id="KW-0813">Transport</keyword>
<dbReference type="RefSeq" id="WP_062787650.1">
    <property type="nucleotide sequence ID" value="NZ_CP140000.1"/>
</dbReference>
<feature type="transmembrane region" description="Helical" evidence="8">
    <location>
        <begin position="241"/>
        <end position="260"/>
    </location>
</feature>
<proteinExistence type="inferred from homology"/>
<feature type="transmembrane region" description="Helical" evidence="8">
    <location>
        <begin position="411"/>
        <end position="429"/>
    </location>
</feature>
<dbReference type="InterPro" id="IPR011701">
    <property type="entry name" value="MFS"/>
</dbReference>
<feature type="transmembrane region" description="Helical" evidence="8">
    <location>
        <begin position="210"/>
        <end position="229"/>
    </location>
</feature>
<dbReference type="EMBL" id="JAVDRD010000016">
    <property type="protein sequence ID" value="MDR6513219.1"/>
    <property type="molecule type" value="Genomic_DNA"/>
</dbReference>
<dbReference type="PANTHER" id="PTHR42718">
    <property type="entry name" value="MAJOR FACILITATOR SUPERFAMILY MULTIDRUG TRANSPORTER MFSC"/>
    <property type="match status" value="1"/>
</dbReference>
<keyword evidence="6 8" id="KW-1133">Transmembrane helix</keyword>
<keyword evidence="5 8" id="KW-0812">Transmembrane</keyword>